<evidence type="ECO:0000313" key="8">
    <source>
        <dbReference type="Proteomes" id="UP001227230"/>
    </source>
</evidence>
<keyword evidence="3 5" id="KW-0221">Differentiation</keyword>
<accession>A0ABY9DZR5</accession>
<dbReference type="Pfam" id="PF07899">
    <property type="entry name" value="Frigida"/>
    <property type="match status" value="1"/>
</dbReference>
<keyword evidence="4 5" id="KW-0287">Flowering</keyword>
<evidence type="ECO:0000256" key="4">
    <source>
        <dbReference type="ARBA" id="ARBA00023089"/>
    </source>
</evidence>
<keyword evidence="2 5" id="KW-0217">Developmental protein</keyword>
<keyword evidence="8" id="KW-1185">Reference proteome</keyword>
<evidence type="ECO:0000256" key="2">
    <source>
        <dbReference type="ARBA" id="ARBA00022473"/>
    </source>
</evidence>
<feature type="compositionally biased region" description="Polar residues" evidence="6">
    <location>
        <begin position="88"/>
        <end position="109"/>
    </location>
</feature>
<dbReference type="PANTHER" id="PTHR31791:SF47">
    <property type="entry name" value="INACTIVE FRIGIDA-LIKE PROTEIN 2"/>
    <property type="match status" value="1"/>
</dbReference>
<reference evidence="7 8" key="1">
    <citation type="journal article" date="2023" name="Hortic Res">
        <title>The complete reference genome for grapevine (Vitis vinifera L.) genetics and breeding.</title>
        <authorList>
            <person name="Shi X."/>
            <person name="Cao S."/>
            <person name="Wang X."/>
            <person name="Huang S."/>
            <person name="Wang Y."/>
            <person name="Liu Z."/>
            <person name="Liu W."/>
            <person name="Leng X."/>
            <person name="Peng Y."/>
            <person name="Wang N."/>
            <person name="Wang Y."/>
            <person name="Ma Z."/>
            <person name="Xu X."/>
            <person name="Zhang F."/>
            <person name="Xue H."/>
            <person name="Zhong H."/>
            <person name="Wang Y."/>
            <person name="Zhang K."/>
            <person name="Velt A."/>
            <person name="Avia K."/>
            <person name="Holtgrawe D."/>
            <person name="Grimplet J."/>
            <person name="Matus J.T."/>
            <person name="Ware D."/>
            <person name="Wu X."/>
            <person name="Wang H."/>
            <person name="Liu C."/>
            <person name="Fang Y."/>
            <person name="Rustenholz C."/>
            <person name="Cheng Z."/>
            <person name="Xiao H."/>
            <person name="Zhou Y."/>
        </authorList>
    </citation>
    <scope>NUCLEOTIDE SEQUENCE [LARGE SCALE GENOMIC DNA]</scope>
    <source>
        <strain evidence="8">cv. Pinot noir / PN40024</strain>
        <tissue evidence="7">Leaf</tissue>
    </source>
</reference>
<evidence type="ECO:0000256" key="1">
    <source>
        <dbReference type="ARBA" id="ARBA00008956"/>
    </source>
</evidence>
<evidence type="ECO:0000256" key="6">
    <source>
        <dbReference type="SAM" id="MobiDB-lite"/>
    </source>
</evidence>
<comment type="similarity">
    <text evidence="1 5">Belongs to the Frigida family.</text>
</comment>
<feature type="compositionally biased region" description="Polar residues" evidence="6">
    <location>
        <begin position="116"/>
        <end position="139"/>
    </location>
</feature>
<sequence length="533" mass="58260">MAELKTISAALKLIDAKKESLRKAFEDLEAHSSSLSSFTLTWSAIDAHFSSIQSSLSRQFEILESRTDSVPQNDTLPTNNAVSLPAQSNAVSLPPQNNAVSLPPQNNAVSLPPQESAISRPTQNSAVSRPPQNNANPSHPQLRLLCSAMDAEALRRYIMDHPNDRETLRSELLDAFQVARDPAKMVLDALTGFFPSNANEDGSSELHTMRRSCVFMLEQLMLFSPEIGEDVRQRAKSLAQEWKGKVKVGDNTLKPMGFLHLLAAYGLGSDYDSTELLELLIDVVRYREVFGLCRGLNLVDKVPDLIQNLIGSGKPNLAVKFVLEFKLTHKFPLIAILKDIVESSRDVARKVRKDGKHSLQSVNEATSKEISALKLVTKYIKDYDLNNEYPGAPLEERIQKLESQMAARTAAKKRPALAPAPRPKQQKKQKSKQAQTTATASPSVPSGAAGTSSTAAPFQQPHLQAPGLVPDGPVPFMNPSAGLYGFAGVPMGFPGNLGPPMPHLHPMEPQLPMPFAHGGYGLQSLYPPAYFHQ</sequence>
<dbReference type="InterPro" id="IPR012474">
    <property type="entry name" value="Frigida"/>
</dbReference>
<dbReference type="EMBL" id="CP126666">
    <property type="protein sequence ID" value="WKA12583.1"/>
    <property type="molecule type" value="Genomic_DNA"/>
</dbReference>
<proteinExistence type="inferred from homology"/>
<feature type="region of interest" description="Disordered" evidence="6">
    <location>
        <begin position="404"/>
        <end position="471"/>
    </location>
</feature>
<evidence type="ECO:0000256" key="3">
    <source>
        <dbReference type="ARBA" id="ARBA00022782"/>
    </source>
</evidence>
<dbReference type="Proteomes" id="UP001227230">
    <property type="component" value="Chromosome 19"/>
</dbReference>
<feature type="region of interest" description="Disordered" evidence="6">
    <location>
        <begin position="88"/>
        <end position="140"/>
    </location>
</feature>
<name>A0ABY9DZR5_VITVI</name>
<organism evidence="7 8">
    <name type="scientific">Vitis vinifera</name>
    <name type="common">Grape</name>
    <dbReference type="NCBI Taxonomy" id="29760"/>
    <lineage>
        <taxon>Eukaryota</taxon>
        <taxon>Viridiplantae</taxon>
        <taxon>Streptophyta</taxon>
        <taxon>Embryophyta</taxon>
        <taxon>Tracheophyta</taxon>
        <taxon>Spermatophyta</taxon>
        <taxon>Magnoliopsida</taxon>
        <taxon>eudicotyledons</taxon>
        <taxon>Gunneridae</taxon>
        <taxon>Pentapetalae</taxon>
        <taxon>rosids</taxon>
        <taxon>Vitales</taxon>
        <taxon>Vitaceae</taxon>
        <taxon>Viteae</taxon>
        <taxon>Vitis</taxon>
    </lineage>
</organism>
<gene>
    <name evidence="7" type="ORF">VitviT2T_029955</name>
</gene>
<dbReference type="PANTHER" id="PTHR31791">
    <property type="entry name" value="FRIGIDA-LIKE PROTEIN 3-RELATED"/>
    <property type="match status" value="1"/>
</dbReference>
<evidence type="ECO:0000256" key="5">
    <source>
        <dbReference type="RuleBase" id="RU364012"/>
    </source>
</evidence>
<feature type="compositionally biased region" description="Low complexity" evidence="6">
    <location>
        <begin position="432"/>
        <end position="457"/>
    </location>
</feature>
<protein>
    <recommendedName>
        <fullName evidence="5">FRIGIDA-like protein</fullName>
    </recommendedName>
</protein>
<evidence type="ECO:0000313" key="7">
    <source>
        <dbReference type="EMBL" id="WKA12583.1"/>
    </source>
</evidence>